<dbReference type="Proteomes" id="UP000237000">
    <property type="component" value="Unassembled WGS sequence"/>
</dbReference>
<protein>
    <submittedName>
        <fullName evidence="1">Uncharacterized protein</fullName>
    </submittedName>
</protein>
<gene>
    <name evidence="1" type="ORF">TorRG33x02_021000</name>
</gene>
<comment type="caution">
    <text evidence="1">The sequence shown here is derived from an EMBL/GenBank/DDBJ whole genome shotgun (WGS) entry which is preliminary data.</text>
</comment>
<reference evidence="2" key="1">
    <citation type="submission" date="2016-06" db="EMBL/GenBank/DDBJ databases">
        <title>Parallel loss of symbiosis genes in relatives of nitrogen-fixing non-legume Parasponia.</title>
        <authorList>
            <person name="Van Velzen R."/>
            <person name="Holmer R."/>
            <person name="Bu F."/>
            <person name="Rutten L."/>
            <person name="Van Zeijl A."/>
            <person name="Liu W."/>
            <person name="Santuari L."/>
            <person name="Cao Q."/>
            <person name="Sharma T."/>
            <person name="Shen D."/>
            <person name="Roswanjaya Y."/>
            <person name="Wardhani T."/>
            <person name="Kalhor M.S."/>
            <person name="Jansen J."/>
            <person name="Van den Hoogen J."/>
            <person name="Gungor B."/>
            <person name="Hartog M."/>
            <person name="Hontelez J."/>
            <person name="Verver J."/>
            <person name="Yang W.-C."/>
            <person name="Schijlen E."/>
            <person name="Repin R."/>
            <person name="Schilthuizen M."/>
            <person name="Schranz E."/>
            <person name="Heidstra R."/>
            <person name="Miyata K."/>
            <person name="Fedorova E."/>
            <person name="Kohlen W."/>
            <person name="Bisseling T."/>
            <person name="Smit S."/>
            <person name="Geurts R."/>
        </authorList>
    </citation>
    <scope>NUCLEOTIDE SEQUENCE [LARGE SCALE GENOMIC DNA]</scope>
    <source>
        <strain evidence="2">cv. RG33-2</strain>
    </source>
</reference>
<dbReference type="OrthoDB" id="10310785at2759"/>
<accession>A0A2P5FWY7</accession>
<organism evidence="1 2">
    <name type="scientific">Trema orientale</name>
    <name type="common">Charcoal tree</name>
    <name type="synonym">Celtis orientalis</name>
    <dbReference type="NCBI Taxonomy" id="63057"/>
    <lineage>
        <taxon>Eukaryota</taxon>
        <taxon>Viridiplantae</taxon>
        <taxon>Streptophyta</taxon>
        <taxon>Embryophyta</taxon>
        <taxon>Tracheophyta</taxon>
        <taxon>Spermatophyta</taxon>
        <taxon>Magnoliopsida</taxon>
        <taxon>eudicotyledons</taxon>
        <taxon>Gunneridae</taxon>
        <taxon>Pentapetalae</taxon>
        <taxon>rosids</taxon>
        <taxon>fabids</taxon>
        <taxon>Rosales</taxon>
        <taxon>Cannabaceae</taxon>
        <taxon>Trema</taxon>
    </lineage>
</organism>
<sequence length="230" mass="25375">MVVNPWPRADLIASLLLSCLPPDKVFLLEECKMKKMVVNPWPRADLIAQCFPLSSPSYKNLVLDNYKYLNQEQHPSGPSSHPTTSLLLSCLPPDKAFLLEECKTKTMVVNPWPGADLTTQGFALSSPSYKSLVLDNYKYLNQGQHPSGPSSHPTTSLLLSCFPPDKAFLLVVSLLEECITKTTVVNPWPRANIIASLPLSCLLPDKAFLLEGCKTKKMVANPGRRADLIA</sequence>
<dbReference type="InParanoid" id="A0A2P5FWY7"/>
<dbReference type="EMBL" id="JXTC01000005">
    <property type="protein sequence ID" value="POO02316.1"/>
    <property type="molecule type" value="Genomic_DNA"/>
</dbReference>
<proteinExistence type="predicted"/>
<evidence type="ECO:0000313" key="2">
    <source>
        <dbReference type="Proteomes" id="UP000237000"/>
    </source>
</evidence>
<evidence type="ECO:0000313" key="1">
    <source>
        <dbReference type="EMBL" id="POO02316.1"/>
    </source>
</evidence>
<keyword evidence="2" id="KW-1185">Reference proteome</keyword>
<name>A0A2P5FWY7_TREOI</name>
<dbReference type="AlphaFoldDB" id="A0A2P5FWY7"/>